<dbReference type="AlphaFoldDB" id="U1MLW1"/>
<protein>
    <recommendedName>
        <fullName evidence="3">Coiled-coil protein</fullName>
    </recommendedName>
</protein>
<dbReference type="EMBL" id="KE356560">
    <property type="protein sequence ID" value="ERG90709.1"/>
    <property type="molecule type" value="Genomic_DNA"/>
</dbReference>
<evidence type="ECO:0000313" key="1">
    <source>
        <dbReference type="EMBL" id="ERG90709.1"/>
    </source>
</evidence>
<gene>
    <name evidence="1" type="ORF">J07HQW1_00736</name>
</gene>
<dbReference type="HOGENOM" id="CLU_394635_0_0_2"/>
<reference evidence="1 2" key="1">
    <citation type="journal article" date="2013" name="PLoS ONE">
        <title>Assembly-driven community genomics of a hypersaline microbial ecosystem.</title>
        <authorList>
            <person name="Podell S."/>
            <person name="Ugalde J.A."/>
            <person name="Narasingarao P."/>
            <person name="Banfield J.F."/>
            <person name="Heidelberg K.B."/>
            <person name="Allen E.E."/>
        </authorList>
    </citation>
    <scope>NUCLEOTIDE SEQUENCE [LARGE SCALE GENOMIC DNA]</scope>
    <source>
        <strain evidence="2">J07HQW1</strain>
    </source>
</reference>
<organism evidence="1 2">
    <name type="scientific">Haloquadratum walsbyi J07HQW1</name>
    <dbReference type="NCBI Taxonomy" id="1238424"/>
    <lineage>
        <taxon>Archaea</taxon>
        <taxon>Methanobacteriati</taxon>
        <taxon>Methanobacteriota</taxon>
        <taxon>Stenosarchaea group</taxon>
        <taxon>Halobacteria</taxon>
        <taxon>Halobacteriales</taxon>
        <taxon>Haloferacaceae</taxon>
        <taxon>Haloquadratum</taxon>
    </lineage>
</organism>
<accession>U1MLW1</accession>
<evidence type="ECO:0008006" key="3">
    <source>
        <dbReference type="Google" id="ProtNLM"/>
    </source>
</evidence>
<proteinExistence type="predicted"/>
<dbReference type="STRING" id="1238424.J07HQW1_00736"/>
<name>U1MLW1_9EURY</name>
<dbReference type="Proteomes" id="UP000030649">
    <property type="component" value="Unassembled WGS sequence"/>
</dbReference>
<sequence length="698" mass="76111">MKSATRTAAGLIGLVVFAGAVSAGVFVAVGSQWAVYAAVGMVPLLLISGGVWIQQRVDSKGTDQTKYTRRRAREVGETFNDIWQTRQQLKQTYPTVIDNGLGLGIDSLQRDLQTAGINVDTETGAFSLGDVSDLETINSLSGRVDDTADELPAAFAKTVEDRLETIADSLDRLDTLVEDGGEAVRAINVTTTNAGAETTAAGESLEAARGQAIETIDTAAETIQSIARTTDDVEITTIEKEVETAREAASNHQMTNAVTALLRARDAIKTEGENTFRTNREQLQSLLQTVDEYDIEQYLPDSTPDVTQRKQAVAELDDAVDLSTLAMHRKKTRAQCTEIIDALMTKLNSMDEELATADIPNGFYTQPGAIETDYLKQVQESDNLRMFEQRWATAVDALTAAIDEVKPKVAVISGYDQVEPVIESALQSDGQITGDALPVRNHETQFLGLYYRSHPDQVTLNMDVPSLKRVGGTETYTVTVAARFEHGGPDRQIRIVLNGADYDDETTVETPLVGTATFNDVPFGEYTVTAVAAVDGFGSAETEISVSGDTDVSLSIPSITLRDRVCDGIAEEASAYLDDLASRFSTRFDEATYLSSEMSYQIDESYVPCLLVLWAERTDNTATENSDGTIIVYDSDRLQQELTNVLRYNLDESETISLDELRERFLSAPVPNNEIQSVVNTDIENGIISDGELQKNES</sequence>
<evidence type="ECO:0000313" key="2">
    <source>
        <dbReference type="Proteomes" id="UP000030649"/>
    </source>
</evidence>